<sequence>MDVAGLADAAVAAIESGVLLEDTFEALLDSVPVSAVLPPTSSSSSSAEAAATAADRDKKELELEAVELLVPGVMDDLVDSSDLDEEVRNFFL</sequence>
<gene>
    <name evidence="2" type="primary">Dper\GL25226</name>
    <name evidence="2" type="ORF">Dper_GL25226</name>
</gene>
<feature type="region of interest" description="Disordered" evidence="1">
    <location>
        <begin position="37"/>
        <end position="56"/>
    </location>
</feature>
<reference evidence="2 3" key="1">
    <citation type="journal article" date="2007" name="Nature">
        <title>Evolution of genes and genomes on the Drosophila phylogeny.</title>
        <authorList>
            <consortium name="Drosophila 12 Genomes Consortium"/>
            <person name="Clark A.G."/>
            <person name="Eisen M.B."/>
            <person name="Smith D.R."/>
            <person name="Bergman C.M."/>
            <person name="Oliver B."/>
            <person name="Markow T.A."/>
            <person name="Kaufman T.C."/>
            <person name="Kellis M."/>
            <person name="Gelbart W."/>
            <person name="Iyer V.N."/>
            <person name="Pollard D.A."/>
            <person name="Sackton T.B."/>
            <person name="Larracuente A.M."/>
            <person name="Singh N.D."/>
            <person name="Abad J.P."/>
            <person name="Abt D.N."/>
            <person name="Adryan B."/>
            <person name="Aguade M."/>
            <person name="Akashi H."/>
            <person name="Anderson W.W."/>
            <person name="Aquadro C.F."/>
            <person name="Ardell D.H."/>
            <person name="Arguello R."/>
            <person name="Artieri C.G."/>
            <person name="Barbash D.A."/>
            <person name="Barker D."/>
            <person name="Barsanti P."/>
            <person name="Batterham P."/>
            <person name="Batzoglou S."/>
            <person name="Begun D."/>
            <person name="Bhutkar A."/>
            <person name="Blanco E."/>
            <person name="Bosak S.A."/>
            <person name="Bradley R.K."/>
            <person name="Brand A.D."/>
            <person name="Brent M.R."/>
            <person name="Brooks A.N."/>
            <person name="Brown R.H."/>
            <person name="Butlin R.K."/>
            <person name="Caggese C."/>
            <person name="Calvi B.R."/>
            <person name="Bernardo de Carvalho A."/>
            <person name="Caspi A."/>
            <person name="Castrezana S."/>
            <person name="Celniker S.E."/>
            <person name="Chang J.L."/>
            <person name="Chapple C."/>
            <person name="Chatterji S."/>
            <person name="Chinwalla A."/>
            <person name="Civetta A."/>
            <person name="Clifton S.W."/>
            <person name="Comeron J.M."/>
            <person name="Costello J.C."/>
            <person name="Coyne J.A."/>
            <person name="Daub J."/>
            <person name="David R.G."/>
            <person name="Delcher A.L."/>
            <person name="Delehaunty K."/>
            <person name="Do C.B."/>
            <person name="Ebling H."/>
            <person name="Edwards K."/>
            <person name="Eickbush T."/>
            <person name="Evans J.D."/>
            <person name="Filipski A."/>
            <person name="Findeiss S."/>
            <person name="Freyhult E."/>
            <person name="Fulton L."/>
            <person name="Fulton R."/>
            <person name="Garcia A.C."/>
            <person name="Gardiner A."/>
            <person name="Garfield D.A."/>
            <person name="Garvin B.E."/>
            <person name="Gibson G."/>
            <person name="Gilbert D."/>
            <person name="Gnerre S."/>
            <person name="Godfrey J."/>
            <person name="Good R."/>
            <person name="Gotea V."/>
            <person name="Gravely B."/>
            <person name="Greenberg A.J."/>
            <person name="Griffiths-Jones S."/>
            <person name="Gross S."/>
            <person name="Guigo R."/>
            <person name="Gustafson E.A."/>
            <person name="Haerty W."/>
            <person name="Hahn M.W."/>
            <person name="Halligan D.L."/>
            <person name="Halpern A.L."/>
            <person name="Halter G.M."/>
            <person name="Han M.V."/>
            <person name="Heger A."/>
            <person name="Hillier L."/>
            <person name="Hinrichs A.S."/>
            <person name="Holmes I."/>
            <person name="Hoskins R.A."/>
            <person name="Hubisz M.J."/>
            <person name="Hultmark D."/>
            <person name="Huntley M.A."/>
            <person name="Jaffe D.B."/>
            <person name="Jagadeeshan S."/>
            <person name="Jeck W.R."/>
            <person name="Johnson J."/>
            <person name="Jones C.D."/>
            <person name="Jordan W.C."/>
            <person name="Karpen G.H."/>
            <person name="Kataoka E."/>
            <person name="Keightley P.D."/>
            <person name="Kheradpour P."/>
            <person name="Kirkness E.F."/>
            <person name="Koerich L.B."/>
            <person name="Kristiansen K."/>
            <person name="Kudrna D."/>
            <person name="Kulathinal R.J."/>
            <person name="Kumar S."/>
            <person name="Kwok R."/>
            <person name="Lander E."/>
            <person name="Langley C.H."/>
            <person name="Lapoint R."/>
            <person name="Lazzaro B.P."/>
            <person name="Lee S.J."/>
            <person name="Levesque L."/>
            <person name="Li R."/>
            <person name="Lin C.F."/>
            <person name="Lin M.F."/>
            <person name="Lindblad-Toh K."/>
            <person name="Llopart A."/>
            <person name="Long M."/>
            <person name="Low L."/>
            <person name="Lozovsky E."/>
            <person name="Lu J."/>
            <person name="Luo M."/>
            <person name="Machado C.A."/>
            <person name="Makalowski W."/>
            <person name="Marzo M."/>
            <person name="Matsuda M."/>
            <person name="Matzkin L."/>
            <person name="McAllister B."/>
            <person name="McBride C.S."/>
            <person name="McKernan B."/>
            <person name="McKernan K."/>
            <person name="Mendez-Lago M."/>
            <person name="Minx P."/>
            <person name="Mollenhauer M.U."/>
            <person name="Montooth K."/>
            <person name="Mount S.M."/>
            <person name="Mu X."/>
            <person name="Myers E."/>
            <person name="Negre B."/>
            <person name="Newfeld S."/>
            <person name="Nielsen R."/>
            <person name="Noor M.A."/>
            <person name="O'Grady P."/>
            <person name="Pachter L."/>
            <person name="Papaceit M."/>
            <person name="Parisi M.J."/>
            <person name="Parisi M."/>
            <person name="Parts L."/>
            <person name="Pedersen J.S."/>
            <person name="Pesole G."/>
            <person name="Phillippy A.M."/>
            <person name="Ponting C.P."/>
            <person name="Pop M."/>
            <person name="Porcelli D."/>
            <person name="Powell J.R."/>
            <person name="Prohaska S."/>
            <person name="Pruitt K."/>
            <person name="Puig M."/>
            <person name="Quesneville H."/>
            <person name="Ram K.R."/>
            <person name="Rand D."/>
            <person name="Rasmussen M.D."/>
            <person name="Reed L.K."/>
            <person name="Reenan R."/>
            <person name="Reily A."/>
            <person name="Remington K.A."/>
            <person name="Rieger T.T."/>
            <person name="Ritchie M.G."/>
            <person name="Robin C."/>
            <person name="Rogers Y.H."/>
            <person name="Rohde C."/>
            <person name="Rozas J."/>
            <person name="Rubenfield M.J."/>
            <person name="Ruiz A."/>
            <person name="Russo S."/>
            <person name="Salzberg S.L."/>
            <person name="Sanchez-Gracia A."/>
            <person name="Saranga D.J."/>
            <person name="Sato H."/>
            <person name="Schaeffer S.W."/>
            <person name="Schatz M.C."/>
            <person name="Schlenke T."/>
            <person name="Schwartz R."/>
            <person name="Segarra C."/>
            <person name="Singh R.S."/>
            <person name="Sirot L."/>
            <person name="Sirota M."/>
            <person name="Sisneros N.B."/>
            <person name="Smith C.D."/>
            <person name="Smith T.F."/>
            <person name="Spieth J."/>
            <person name="Stage D.E."/>
            <person name="Stark A."/>
            <person name="Stephan W."/>
            <person name="Strausberg R.L."/>
            <person name="Strempel S."/>
            <person name="Sturgill D."/>
            <person name="Sutton G."/>
            <person name="Sutton G.G."/>
            <person name="Tao W."/>
            <person name="Teichmann S."/>
            <person name="Tobari Y.N."/>
            <person name="Tomimura Y."/>
            <person name="Tsolas J.M."/>
            <person name="Valente V.L."/>
            <person name="Venter E."/>
            <person name="Venter J.C."/>
            <person name="Vicario S."/>
            <person name="Vieira F.G."/>
            <person name="Vilella A.J."/>
            <person name="Villasante A."/>
            <person name="Walenz B."/>
            <person name="Wang J."/>
            <person name="Wasserman M."/>
            <person name="Watts T."/>
            <person name="Wilson D."/>
            <person name="Wilson R.K."/>
            <person name="Wing R.A."/>
            <person name="Wolfner M.F."/>
            <person name="Wong A."/>
            <person name="Wong G.K."/>
            <person name="Wu C.I."/>
            <person name="Wu G."/>
            <person name="Yamamoto D."/>
            <person name="Yang H.P."/>
            <person name="Yang S.P."/>
            <person name="Yorke J.A."/>
            <person name="Yoshida K."/>
            <person name="Zdobnov E."/>
            <person name="Zhang P."/>
            <person name="Zhang Y."/>
            <person name="Zimin A.V."/>
            <person name="Baldwin J."/>
            <person name="Abdouelleil A."/>
            <person name="Abdulkadir J."/>
            <person name="Abebe A."/>
            <person name="Abera B."/>
            <person name="Abreu J."/>
            <person name="Acer S.C."/>
            <person name="Aftuck L."/>
            <person name="Alexander A."/>
            <person name="An P."/>
            <person name="Anderson E."/>
            <person name="Anderson S."/>
            <person name="Arachi H."/>
            <person name="Azer M."/>
            <person name="Bachantsang P."/>
            <person name="Barry A."/>
            <person name="Bayul T."/>
            <person name="Berlin A."/>
            <person name="Bessette D."/>
            <person name="Bloom T."/>
            <person name="Blye J."/>
            <person name="Boguslavskiy L."/>
            <person name="Bonnet C."/>
            <person name="Boukhgalter B."/>
            <person name="Bourzgui I."/>
            <person name="Brown A."/>
            <person name="Cahill P."/>
            <person name="Channer S."/>
            <person name="Cheshatsang Y."/>
            <person name="Chuda L."/>
            <person name="Citroen M."/>
            <person name="Collymore A."/>
            <person name="Cooke P."/>
            <person name="Costello M."/>
            <person name="D'Aco K."/>
            <person name="Daza R."/>
            <person name="De Haan G."/>
            <person name="DeGray S."/>
            <person name="DeMaso C."/>
            <person name="Dhargay N."/>
            <person name="Dooley K."/>
            <person name="Dooley E."/>
            <person name="Doricent M."/>
            <person name="Dorje P."/>
            <person name="Dorjee K."/>
            <person name="Dupes A."/>
            <person name="Elong R."/>
            <person name="Falk J."/>
            <person name="Farina A."/>
            <person name="Faro S."/>
            <person name="Ferguson D."/>
            <person name="Fisher S."/>
            <person name="Foley C.D."/>
            <person name="Franke A."/>
            <person name="Friedrich D."/>
            <person name="Gadbois L."/>
            <person name="Gearin G."/>
            <person name="Gearin C.R."/>
            <person name="Giannoukos G."/>
            <person name="Goode T."/>
            <person name="Graham J."/>
            <person name="Grandbois E."/>
            <person name="Grewal S."/>
            <person name="Gyaltsen K."/>
            <person name="Hafez N."/>
            <person name="Hagos B."/>
            <person name="Hall J."/>
            <person name="Henson C."/>
            <person name="Hollinger A."/>
            <person name="Honan T."/>
            <person name="Huard M.D."/>
            <person name="Hughes L."/>
            <person name="Hurhula B."/>
            <person name="Husby M.E."/>
            <person name="Kamat A."/>
            <person name="Kanga B."/>
            <person name="Kashin S."/>
            <person name="Khazanovich D."/>
            <person name="Kisner P."/>
            <person name="Lance K."/>
            <person name="Lara M."/>
            <person name="Lee W."/>
            <person name="Lennon N."/>
            <person name="Letendre F."/>
            <person name="LeVine R."/>
            <person name="Lipovsky A."/>
            <person name="Liu X."/>
            <person name="Liu J."/>
            <person name="Liu S."/>
            <person name="Lokyitsang T."/>
            <person name="Lokyitsang Y."/>
            <person name="Lubonja R."/>
            <person name="Lui A."/>
            <person name="MacDonald P."/>
            <person name="Magnisalis V."/>
            <person name="Maru K."/>
            <person name="Matthews C."/>
            <person name="McCusker W."/>
            <person name="McDonough S."/>
            <person name="Mehta T."/>
            <person name="Meldrim J."/>
            <person name="Meneus L."/>
            <person name="Mihai O."/>
            <person name="Mihalev A."/>
            <person name="Mihova T."/>
            <person name="Mittelman R."/>
            <person name="Mlenga V."/>
            <person name="Montmayeur A."/>
            <person name="Mulrain L."/>
            <person name="Navidi A."/>
            <person name="Naylor J."/>
            <person name="Negash T."/>
            <person name="Nguyen T."/>
            <person name="Nguyen N."/>
            <person name="Nicol R."/>
            <person name="Norbu C."/>
            <person name="Norbu N."/>
            <person name="Novod N."/>
            <person name="O'Neill B."/>
            <person name="Osman S."/>
            <person name="Markiewicz E."/>
            <person name="Oyono O.L."/>
            <person name="Patti C."/>
            <person name="Phunkhang P."/>
            <person name="Pierre F."/>
            <person name="Priest M."/>
            <person name="Raghuraman S."/>
            <person name="Rege F."/>
            <person name="Reyes R."/>
            <person name="Rise C."/>
            <person name="Rogov P."/>
            <person name="Ross K."/>
            <person name="Ryan E."/>
            <person name="Settipalli S."/>
            <person name="Shea T."/>
            <person name="Sherpa N."/>
            <person name="Shi L."/>
            <person name="Shih D."/>
            <person name="Sparrow T."/>
            <person name="Spaulding J."/>
            <person name="Stalker J."/>
            <person name="Stange-Thomann N."/>
            <person name="Stavropoulos S."/>
            <person name="Stone C."/>
            <person name="Strader C."/>
            <person name="Tesfaye S."/>
            <person name="Thomson T."/>
            <person name="Thoulutsang Y."/>
            <person name="Thoulutsang D."/>
            <person name="Topham K."/>
            <person name="Topping I."/>
            <person name="Tsamla T."/>
            <person name="Vassiliev H."/>
            <person name="Vo A."/>
            <person name="Wangchuk T."/>
            <person name="Wangdi T."/>
            <person name="Weiand M."/>
            <person name="Wilkinson J."/>
            <person name="Wilson A."/>
            <person name="Yadav S."/>
            <person name="Young G."/>
            <person name="Yu Q."/>
            <person name="Zembek L."/>
            <person name="Zhong D."/>
            <person name="Zimmer A."/>
            <person name="Zwirko Z."/>
            <person name="Jaffe D.B."/>
            <person name="Alvarez P."/>
            <person name="Brockman W."/>
            <person name="Butler J."/>
            <person name="Chin C."/>
            <person name="Gnerre S."/>
            <person name="Grabherr M."/>
            <person name="Kleber M."/>
            <person name="Mauceli E."/>
            <person name="MacCallum I."/>
        </authorList>
    </citation>
    <scope>NUCLEOTIDE SEQUENCE [LARGE SCALE GENOMIC DNA]</scope>
    <source>
        <strain evidence="3">MSH-3 / Tucson 14011-0111.49</strain>
    </source>
</reference>
<evidence type="ECO:0000313" key="2">
    <source>
        <dbReference type="EMBL" id="EDW40403.1"/>
    </source>
</evidence>
<dbReference type="AlphaFoldDB" id="B4GRL8"/>
<organism evidence="3">
    <name type="scientific">Drosophila persimilis</name>
    <name type="common">Fruit fly</name>
    <dbReference type="NCBI Taxonomy" id="7234"/>
    <lineage>
        <taxon>Eukaryota</taxon>
        <taxon>Metazoa</taxon>
        <taxon>Ecdysozoa</taxon>
        <taxon>Arthropoda</taxon>
        <taxon>Hexapoda</taxon>
        <taxon>Insecta</taxon>
        <taxon>Pterygota</taxon>
        <taxon>Neoptera</taxon>
        <taxon>Endopterygota</taxon>
        <taxon>Diptera</taxon>
        <taxon>Brachycera</taxon>
        <taxon>Muscomorpha</taxon>
        <taxon>Ephydroidea</taxon>
        <taxon>Drosophilidae</taxon>
        <taxon>Drosophila</taxon>
        <taxon>Sophophora</taxon>
    </lineage>
</organism>
<name>B4GRL8_DROPE</name>
<evidence type="ECO:0000256" key="1">
    <source>
        <dbReference type="SAM" id="MobiDB-lite"/>
    </source>
</evidence>
<feature type="compositionally biased region" description="Low complexity" evidence="1">
    <location>
        <begin position="37"/>
        <end position="53"/>
    </location>
</feature>
<keyword evidence="3" id="KW-1185">Reference proteome</keyword>
<dbReference type="Proteomes" id="UP000008744">
    <property type="component" value="Unassembled WGS sequence"/>
</dbReference>
<protein>
    <submittedName>
        <fullName evidence="2">GL25226</fullName>
    </submittedName>
</protein>
<accession>B4GRL8</accession>
<dbReference type="HOGENOM" id="CLU_2608581_0_0_1"/>
<evidence type="ECO:0000313" key="3">
    <source>
        <dbReference type="Proteomes" id="UP000008744"/>
    </source>
</evidence>
<proteinExistence type="predicted"/>
<dbReference type="EMBL" id="CH479188">
    <property type="protein sequence ID" value="EDW40403.1"/>
    <property type="molecule type" value="Genomic_DNA"/>
</dbReference>